<dbReference type="Proteomes" id="UP000001745">
    <property type="component" value="Unassembled WGS sequence"/>
</dbReference>
<name>B8MBA3_TALSN</name>
<sequence>AYELTVNDLLLVRKENHDLRAAHEKEKEKRQISKKQISTEQGITREEAQALVQSQVEASQAVTTTPGEPELPASQPVVRRQFRCSGCGVEGHKITRCPNRTSN</sequence>
<dbReference type="HOGENOM" id="CLU_155384_0_0_1"/>
<evidence type="ECO:0000256" key="1">
    <source>
        <dbReference type="SAM" id="MobiDB-lite"/>
    </source>
</evidence>
<reference evidence="3" key="1">
    <citation type="journal article" date="2015" name="Genome Announc.">
        <title>Genome sequence of the AIDS-associated pathogen Penicillium marneffei (ATCC18224) and its near taxonomic relative Talaromyces stipitatus (ATCC10500).</title>
        <authorList>
            <person name="Nierman W.C."/>
            <person name="Fedorova-Abrams N.D."/>
            <person name="Andrianopoulos A."/>
        </authorList>
    </citation>
    <scope>NUCLEOTIDE SEQUENCE [LARGE SCALE GENOMIC DNA]</scope>
    <source>
        <strain evidence="3">ATCC 10500 / CBS 375.48 / QM 6759 / NRRL 1006</strain>
    </source>
</reference>
<feature type="region of interest" description="Disordered" evidence="1">
    <location>
        <begin position="21"/>
        <end position="43"/>
    </location>
</feature>
<gene>
    <name evidence="2" type="ORF">TSTA_126030</name>
</gene>
<feature type="compositionally biased region" description="Basic and acidic residues" evidence="1">
    <location>
        <begin position="21"/>
        <end position="31"/>
    </location>
</feature>
<accession>B8MBA3</accession>
<keyword evidence="3" id="KW-1185">Reference proteome</keyword>
<feature type="non-terminal residue" evidence="2">
    <location>
        <position position="1"/>
    </location>
</feature>
<dbReference type="EMBL" id="EQ962655">
    <property type="protein sequence ID" value="EED18892.1"/>
    <property type="molecule type" value="Genomic_DNA"/>
</dbReference>
<proteinExistence type="predicted"/>
<feature type="compositionally biased region" description="Polar residues" evidence="1">
    <location>
        <begin position="57"/>
        <end position="66"/>
    </location>
</feature>
<evidence type="ECO:0008006" key="4">
    <source>
        <dbReference type="Google" id="ProtNLM"/>
    </source>
</evidence>
<dbReference type="PhylomeDB" id="B8MBA3"/>
<protein>
    <recommendedName>
        <fullName evidence="4">CCHC-type domain-containing protein</fullName>
    </recommendedName>
</protein>
<dbReference type="AlphaFoldDB" id="B8MBA3"/>
<dbReference type="VEuPathDB" id="FungiDB:TSTA_126030"/>
<evidence type="ECO:0000313" key="3">
    <source>
        <dbReference type="Proteomes" id="UP000001745"/>
    </source>
</evidence>
<dbReference type="GeneID" id="8098115"/>
<dbReference type="OMA" id="IRTRCPT"/>
<feature type="region of interest" description="Disordered" evidence="1">
    <location>
        <begin position="57"/>
        <end position="77"/>
    </location>
</feature>
<dbReference type="InParanoid" id="B8MBA3"/>
<dbReference type="RefSeq" id="XP_002482884.1">
    <property type="nucleotide sequence ID" value="XM_002482839.1"/>
</dbReference>
<organism evidence="2 3">
    <name type="scientific">Talaromyces stipitatus (strain ATCC 10500 / CBS 375.48 / QM 6759 / NRRL 1006)</name>
    <name type="common">Penicillium stipitatum</name>
    <dbReference type="NCBI Taxonomy" id="441959"/>
    <lineage>
        <taxon>Eukaryota</taxon>
        <taxon>Fungi</taxon>
        <taxon>Dikarya</taxon>
        <taxon>Ascomycota</taxon>
        <taxon>Pezizomycotina</taxon>
        <taxon>Eurotiomycetes</taxon>
        <taxon>Eurotiomycetidae</taxon>
        <taxon>Eurotiales</taxon>
        <taxon>Trichocomaceae</taxon>
        <taxon>Talaromyces</taxon>
        <taxon>Talaromyces sect. Talaromyces</taxon>
    </lineage>
</organism>
<evidence type="ECO:0000313" key="2">
    <source>
        <dbReference type="EMBL" id="EED18892.1"/>
    </source>
</evidence>
<dbReference type="OrthoDB" id="4369213at2759"/>